<feature type="region of interest" description="Disordered" evidence="1">
    <location>
        <begin position="113"/>
        <end position="134"/>
    </location>
</feature>
<proteinExistence type="predicted"/>
<keyword evidence="2" id="KW-1185">Reference proteome</keyword>
<reference evidence="3" key="3">
    <citation type="submission" date="2025-08" db="UniProtKB">
        <authorList>
            <consortium name="RefSeq"/>
        </authorList>
    </citation>
    <scope>IDENTIFICATION</scope>
    <source>
        <strain evidence="3">NI907</strain>
    </source>
</reference>
<dbReference type="GeneID" id="41957275"/>
<protein>
    <submittedName>
        <fullName evidence="3">Uncharacterized protein</fullName>
    </submittedName>
</protein>
<gene>
    <name evidence="3" type="ORF">PgNI_02296</name>
</gene>
<evidence type="ECO:0000313" key="3">
    <source>
        <dbReference type="RefSeq" id="XP_030987444.1"/>
    </source>
</evidence>
<dbReference type="KEGG" id="pgri:PgNI_02296"/>
<evidence type="ECO:0000313" key="2">
    <source>
        <dbReference type="Proteomes" id="UP000515153"/>
    </source>
</evidence>
<dbReference type="AlphaFoldDB" id="A0A6P8BKC0"/>
<evidence type="ECO:0000256" key="1">
    <source>
        <dbReference type="SAM" id="MobiDB-lite"/>
    </source>
</evidence>
<dbReference type="RefSeq" id="XP_030987444.1">
    <property type="nucleotide sequence ID" value="XM_031122363.1"/>
</dbReference>
<reference evidence="3" key="2">
    <citation type="submission" date="2019-10" db="EMBL/GenBank/DDBJ databases">
        <authorList>
            <consortium name="NCBI Genome Project"/>
        </authorList>
    </citation>
    <scope>NUCLEOTIDE SEQUENCE</scope>
    <source>
        <strain evidence="3">NI907</strain>
    </source>
</reference>
<accession>A0A6P8BKC0</accession>
<name>A0A6P8BKC0_PYRGI</name>
<dbReference type="Proteomes" id="UP000515153">
    <property type="component" value="Unplaced"/>
</dbReference>
<organism evidence="2 3">
    <name type="scientific">Pyricularia grisea</name>
    <name type="common">Crabgrass-specific blast fungus</name>
    <name type="synonym">Magnaporthe grisea</name>
    <dbReference type="NCBI Taxonomy" id="148305"/>
    <lineage>
        <taxon>Eukaryota</taxon>
        <taxon>Fungi</taxon>
        <taxon>Dikarya</taxon>
        <taxon>Ascomycota</taxon>
        <taxon>Pezizomycotina</taxon>
        <taxon>Sordariomycetes</taxon>
        <taxon>Sordariomycetidae</taxon>
        <taxon>Magnaporthales</taxon>
        <taxon>Pyriculariaceae</taxon>
        <taxon>Pyricularia</taxon>
    </lineage>
</organism>
<reference evidence="3" key="1">
    <citation type="journal article" date="2019" name="Mol. Biol. Evol.">
        <title>Blast fungal genomes show frequent chromosomal changes, gene gains and losses, and effector gene turnover.</title>
        <authorList>
            <person name="Gomez Luciano L.B."/>
            <person name="Jason Tsai I."/>
            <person name="Chuma I."/>
            <person name="Tosa Y."/>
            <person name="Chen Y.H."/>
            <person name="Li J.Y."/>
            <person name="Li M.Y."/>
            <person name="Jade Lu M.Y."/>
            <person name="Nakayashiki H."/>
            <person name="Li W.H."/>
        </authorList>
    </citation>
    <scope>NUCLEOTIDE SEQUENCE</scope>
    <source>
        <strain evidence="3">NI907</strain>
    </source>
</reference>
<sequence length="134" mass="14724">MPLFPATARDGKELRGLTVLEAPAKMSLAALTPPLRILLRLAEGLLERDKIREGENKNLTWPSCIPSQAKVPENGNAPRALRTHPYFVCFGLAGKLLPFGTNDFLHRVVDEQSEINQKRKSSTNIKPGLGKLVG</sequence>